<keyword evidence="2" id="KW-1185">Reference proteome</keyword>
<comment type="caution">
    <text evidence="1">The sequence shown here is derived from an EMBL/GenBank/DDBJ whole genome shotgun (WGS) entry which is preliminary data.</text>
</comment>
<dbReference type="EMBL" id="QTSX02007178">
    <property type="protein sequence ID" value="KAJ9050039.1"/>
    <property type="molecule type" value="Genomic_DNA"/>
</dbReference>
<accession>A0ACC2RJ36</accession>
<protein>
    <submittedName>
        <fullName evidence="1">Uncharacterized protein</fullName>
    </submittedName>
</protein>
<organism evidence="1 2">
    <name type="scientific">Entomophthora muscae</name>
    <dbReference type="NCBI Taxonomy" id="34485"/>
    <lineage>
        <taxon>Eukaryota</taxon>
        <taxon>Fungi</taxon>
        <taxon>Fungi incertae sedis</taxon>
        <taxon>Zoopagomycota</taxon>
        <taxon>Entomophthoromycotina</taxon>
        <taxon>Entomophthoromycetes</taxon>
        <taxon>Entomophthorales</taxon>
        <taxon>Entomophthoraceae</taxon>
        <taxon>Entomophthora</taxon>
    </lineage>
</organism>
<dbReference type="Proteomes" id="UP001165960">
    <property type="component" value="Unassembled WGS sequence"/>
</dbReference>
<name>A0ACC2RJ36_9FUNG</name>
<proteinExistence type="predicted"/>
<gene>
    <name evidence="1" type="ORF">DSO57_1018183</name>
</gene>
<evidence type="ECO:0000313" key="1">
    <source>
        <dbReference type="EMBL" id="KAJ9050039.1"/>
    </source>
</evidence>
<evidence type="ECO:0000313" key="2">
    <source>
        <dbReference type="Proteomes" id="UP001165960"/>
    </source>
</evidence>
<reference evidence="1" key="1">
    <citation type="submission" date="2022-04" db="EMBL/GenBank/DDBJ databases">
        <title>Genome of the entomopathogenic fungus Entomophthora muscae.</title>
        <authorList>
            <person name="Elya C."/>
            <person name="Lovett B.R."/>
            <person name="Lee E."/>
            <person name="Macias A.M."/>
            <person name="Hajek A.E."/>
            <person name="De Bivort B.L."/>
            <person name="Kasson M.T."/>
            <person name="De Fine Licht H.H."/>
            <person name="Stajich J.E."/>
        </authorList>
    </citation>
    <scope>NUCLEOTIDE SEQUENCE</scope>
    <source>
        <strain evidence="1">Berkeley</strain>
    </source>
</reference>
<sequence>MARLVPHKLYPQPIRLPDIAPCDKKPCTSVSLIKVPFSGVRDIWQPMTPEGRYLWAGTGDFTRAHKVHHFNDVAYTCVNITHHKPTYFCLKKIDEFYQWGDVVAISNPVSCLEDQVCHFQINRHVSKHMSVVAFTPGSYDEWINKLHPSVPSRLGVAVKASMFTNRTVSFKGPGTKILWFKPLQFKVLVQVVANYATQVRFSIVIPLTTKSEELDGIFGISDPKSFKFGHVAYSSF</sequence>